<dbReference type="AlphaFoldDB" id="A0A9D4XBX2"/>
<gene>
    <name evidence="1" type="ORF">KIW84_041031</name>
</gene>
<sequence length="183" mass="21254">MCNLVQTHGGIESRFKNKKNRFNNMDLTKYLGLASEGPNMFVVILPEYDRVCFFLSISKYVCDNPAMLNFGLSQVKFDMRLLHWIIVNILYMKHNNWGKVDDNDLYLMLALMTNSKVNWMRYYMDIDGDYYYLEESRKKVYDDKVMDPINDPSDEAGGSSSGLLYADLKSCLYELVGKILADN</sequence>
<dbReference type="Gramene" id="Psat04G0103100-T1">
    <property type="protein sequence ID" value="KAI5415831.1"/>
    <property type="gene ID" value="KIW84_041031"/>
</dbReference>
<keyword evidence="2" id="KW-1185">Reference proteome</keyword>
<proteinExistence type="predicted"/>
<comment type="caution">
    <text evidence="1">The sequence shown here is derived from an EMBL/GenBank/DDBJ whole genome shotgun (WGS) entry which is preliminary data.</text>
</comment>
<protein>
    <submittedName>
        <fullName evidence="1">Uncharacterized protein</fullName>
    </submittedName>
</protein>
<dbReference type="EMBL" id="JAMSHJ010000004">
    <property type="protein sequence ID" value="KAI5415831.1"/>
    <property type="molecule type" value="Genomic_DNA"/>
</dbReference>
<accession>A0A9D4XBX2</accession>
<reference evidence="1 2" key="1">
    <citation type="journal article" date="2022" name="Nat. Genet.">
        <title>Improved pea reference genome and pan-genome highlight genomic features and evolutionary characteristics.</title>
        <authorList>
            <person name="Yang T."/>
            <person name="Liu R."/>
            <person name="Luo Y."/>
            <person name="Hu S."/>
            <person name="Wang D."/>
            <person name="Wang C."/>
            <person name="Pandey M.K."/>
            <person name="Ge S."/>
            <person name="Xu Q."/>
            <person name="Li N."/>
            <person name="Li G."/>
            <person name="Huang Y."/>
            <person name="Saxena R.K."/>
            <person name="Ji Y."/>
            <person name="Li M."/>
            <person name="Yan X."/>
            <person name="He Y."/>
            <person name="Liu Y."/>
            <person name="Wang X."/>
            <person name="Xiang C."/>
            <person name="Varshney R.K."/>
            <person name="Ding H."/>
            <person name="Gao S."/>
            <person name="Zong X."/>
        </authorList>
    </citation>
    <scope>NUCLEOTIDE SEQUENCE [LARGE SCALE GENOMIC DNA]</scope>
    <source>
        <strain evidence="1 2">cv. Zhongwan 6</strain>
    </source>
</reference>
<evidence type="ECO:0000313" key="1">
    <source>
        <dbReference type="EMBL" id="KAI5415831.1"/>
    </source>
</evidence>
<organism evidence="1 2">
    <name type="scientific">Pisum sativum</name>
    <name type="common">Garden pea</name>
    <name type="synonym">Lathyrus oleraceus</name>
    <dbReference type="NCBI Taxonomy" id="3888"/>
    <lineage>
        <taxon>Eukaryota</taxon>
        <taxon>Viridiplantae</taxon>
        <taxon>Streptophyta</taxon>
        <taxon>Embryophyta</taxon>
        <taxon>Tracheophyta</taxon>
        <taxon>Spermatophyta</taxon>
        <taxon>Magnoliopsida</taxon>
        <taxon>eudicotyledons</taxon>
        <taxon>Gunneridae</taxon>
        <taxon>Pentapetalae</taxon>
        <taxon>rosids</taxon>
        <taxon>fabids</taxon>
        <taxon>Fabales</taxon>
        <taxon>Fabaceae</taxon>
        <taxon>Papilionoideae</taxon>
        <taxon>50 kb inversion clade</taxon>
        <taxon>NPAAA clade</taxon>
        <taxon>Hologalegina</taxon>
        <taxon>IRL clade</taxon>
        <taxon>Fabeae</taxon>
        <taxon>Lathyrus</taxon>
    </lineage>
</organism>
<dbReference type="Proteomes" id="UP001058974">
    <property type="component" value="Chromosome 4"/>
</dbReference>
<name>A0A9D4XBX2_PEA</name>
<evidence type="ECO:0000313" key="2">
    <source>
        <dbReference type="Proteomes" id="UP001058974"/>
    </source>
</evidence>